<protein>
    <submittedName>
        <fullName evidence="2">GlsB/YeaQ/YmgE family stress response membrane protein</fullName>
    </submittedName>
</protein>
<dbReference type="STRING" id="2756.BFR44_06280"/>
<sequence length="85" mass="8806">MFLLIGVIIGVSAGAIMNNKIPASWLVNSIAGIAGACVANIGVGLFGQWGPAIGATAIVPTLVSSLFFVVLISFLARMVTRRNYI</sequence>
<proteinExistence type="predicted"/>
<name>A0A1D2KXW2_BROTH</name>
<organism evidence="2 3">
    <name type="scientific">Brochothrix thermosphacta</name>
    <name type="common">Microbacterium thermosphactum</name>
    <dbReference type="NCBI Taxonomy" id="2756"/>
    <lineage>
        <taxon>Bacteria</taxon>
        <taxon>Bacillati</taxon>
        <taxon>Bacillota</taxon>
        <taxon>Bacilli</taxon>
        <taxon>Bacillales</taxon>
        <taxon>Listeriaceae</taxon>
        <taxon>Brochothrix</taxon>
    </lineage>
</organism>
<feature type="transmembrane region" description="Helical" evidence="1">
    <location>
        <begin position="53"/>
        <end position="76"/>
    </location>
</feature>
<dbReference type="GeneID" id="66537456"/>
<dbReference type="EMBL" id="CP023483">
    <property type="protein sequence ID" value="ATF25911.1"/>
    <property type="molecule type" value="Genomic_DNA"/>
</dbReference>
<keyword evidence="1" id="KW-0472">Membrane</keyword>
<dbReference type="Proteomes" id="UP000243591">
    <property type="component" value="Chromosome"/>
</dbReference>
<accession>A0A1D2KXW2</accession>
<feature type="transmembrane region" description="Helical" evidence="1">
    <location>
        <begin position="23"/>
        <end position="46"/>
    </location>
</feature>
<dbReference type="KEGG" id="bths:CNY62_05575"/>
<reference evidence="2 3" key="1">
    <citation type="submission" date="2017-09" db="EMBL/GenBank/DDBJ databases">
        <title>Complete Genome Sequences of Two Strains of the Meat Spoilage Bacterium Brochothrix thermosphacta Isolated from Ground Chicken.</title>
        <authorList>
            <person name="Paoli G.C."/>
            <person name="Wijey C."/>
            <person name="Chen C.-Y."/>
            <person name="Nguyen L."/>
            <person name="Yan X."/>
            <person name="Irwin P.L."/>
        </authorList>
    </citation>
    <scope>NUCLEOTIDE SEQUENCE [LARGE SCALE GENOMIC DNA]</scope>
    <source>
        <strain evidence="2 3">BI</strain>
    </source>
</reference>
<dbReference type="AlphaFoldDB" id="A0A1D2KXW2"/>
<dbReference type="OrthoDB" id="1632160at2"/>
<dbReference type="RefSeq" id="WP_029091453.1">
    <property type="nucleotide sequence ID" value="NZ_CBCPHX010000004.1"/>
</dbReference>
<evidence type="ECO:0000256" key="1">
    <source>
        <dbReference type="SAM" id="Phobius"/>
    </source>
</evidence>
<keyword evidence="3" id="KW-1185">Reference proteome</keyword>
<keyword evidence="1" id="KW-1133">Transmembrane helix</keyword>
<evidence type="ECO:0000313" key="3">
    <source>
        <dbReference type="Proteomes" id="UP000243591"/>
    </source>
</evidence>
<keyword evidence="1" id="KW-0812">Transmembrane</keyword>
<gene>
    <name evidence="2" type="ORF">CNY62_05575</name>
</gene>
<evidence type="ECO:0000313" key="2">
    <source>
        <dbReference type="EMBL" id="ATF25911.1"/>
    </source>
</evidence>